<feature type="compositionally biased region" description="Gly residues" evidence="1">
    <location>
        <begin position="152"/>
        <end position="168"/>
    </location>
</feature>
<feature type="compositionally biased region" description="Basic residues" evidence="1">
    <location>
        <begin position="197"/>
        <end position="208"/>
    </location>
</feature>
<protein>
    <submittedName>
        <fullName evidence="2">Efflux ABC transporter, permease/ATP-binding protein</fullName>
    </submittedName>
</protein>
<feature type="compositionally biased region" description="Basic residues" evidence="1">
    <location>
        <begin position="412"/>
        <end position="421"/>
    </location>
</feature>
<feature type="region of interest" description="Disordered" evidence="1">
    <location>
        <begin position="1"/>
        <end position="511"/>
    </location>
</feature>
<feature type="compositionally biased region" description="Low complexity" evidence="1">
    <location>
        <begin position="363"/>
        <end position="379"/>
    </location>
</feature>
<name>A0A6J4ICP5_9ACTN</name>
<proteinExistence type="predicted"/>
<feature type="compositionally biased region" description="Basic residues" evidence="1">
    <location>
        <begin position="380"/>
        <end position="398"/>
    </location>
</feature>
<feature type="compositionally biased region" description="Low complexity" evidence="1">
    <location>
        <begin position="51"/>
        <end position="62"/>
    </location>
</feature>
<accession>A0A6J4ICP5</accession>
<feature type="compositionally biased region" description="Low complexity" evidence="1">
    <location>
        <begin position="273"/>
        <end position="284"/>
    </location>
</feature>
<dbReference type="AlphaFoldDB" id="A0A6J4ICP5"/>
<keyword evidence="2" id="KW-0547">Nucleotide-binding</keyword>
<organism evidence="2">
    <name type="scientific">uncultured Acidimicrobiales bacterium</name>
    <dbReference type="NCBI Taxonomy" id="310071"/>
    <lineage>
        <taxon>Bacteria</taxon>
        <taxon>Bacillati</taxon>
        <taxon>Actinomycetota</taxon>
        <taxon>Acidimicrobiia</taxon>
        <taxon>Acidimicrobiales</taxon>
        <taxon>environmental samples</taxon>
    </lineage>
</organism>
<reference evidence="2" key="1">
    <citation type="submission" date="2020-02" db="EMBL/GenBank/DDBJ databases">
        <authorList>
            <person name="Meier V. D."/>
        </authorList>
    </citation>
    <scope>NUCLEOTIDE SEQUENCE</scope>
    <source>
        <strain evidence="2">AVDCRST_MAG76</strain>
    </source>
</reference>
<dbReference type="EMBL" id="CADCSZ010000136">
    <property type="protein sequence ID" value="CAA9248898.1"/>
    <property type="molecule type" value="Genomic_DNA"/>
</dbReference>
<feature type="compositionally biased region" description="Basic and acidic residues" evidence="1">
    <location>
        <begin position="342"/>
        <end position="351"/>
    </location>
</feature>
<feature type="compositionally biased region" description="Low complexity" evidence="1">
    <location>
        <begin position="245"/>
        <end position="254"/>
    </location>
</feature>
<gene>
    <name evidence="2" type="ORF">AVDCRST_MAG76-2169</name>
</gene>
<feature type="compositionally biased region" description="Basic and acidic residues" evidence="1">
    <location>
        <begin position="218"/>
        <end position="227"/>
    </location>
</feature>
<dbReference type="GO" id="GO:0005524">
    <property type="term" value="F:ATP binding"/>
    <property type="evidence" value="ECO:0007669"/>
    <property type="project" value="UniProtKB-KW"/>
</dbReference>
<sequence length="511" mass="54748">ADAGRLLHPHPDRCPGQPAQQRRHRGPAGVHLDALGRGQQPHRPPAHPRGHAAAVVAHHAAGPDPPARLRAAGSPDGLAPGLDGARGRRPQRRHDHPDDRAVLGTGCHAREAIRPSRQRGRRVRVPGQAGGRHRRAQRHGPDGLPHRPRPGLGAGAGPGLRVGWLDGGPGPPRGGHGRDPGPAAHPALRTAHGPGQRPRRRHGGRRQLRAGLRGARPRAPDRREAGRRPGAGRPGGARARRRPLRLPFGRQGVAGVAGGGGDARRPGRHRGAARGVVPGRARPAGGPGRLLRRWEVDDRVAHPPPVRRRRRCRSPVGDRRARPHLRLTPGCRRHGHPGRPPLPRDRPREPAVRPARGRRRAAVGRARAGPPGRAGALSARRSRHRGRRARLPAVRRRAPAADDRPAAAGPASRRHPRRGHRPPGLDVGGGGAGGAGPRAGRPHRPGDRPPPLHHPRGRRHRRDRGRPGRRTGLPHRAARGWRPLHRAVPHPVRGRHPALGAGRGPASPARL</sequence>
<evidence type="ECO:0000256" key="1">
    <source>
        <dbReference type="SAM" id="MobiDB-lite"/>
    </source>
</evidence>
<keyword evidence="2" id="KW-0067">ATP-binding</keyword>
<feature type="compositionally biased region" description="Gly residues" evidence="1">
    <location>
        <begin position="426"/>
        <end position="437"/>
    </location>
</feature>
<feature type="non-terminal residue" evidence="2">
    <location>
        <position position="511"/>
    </location>
</feature>
<feature type="non-terminal residue" evidence="2">
    <location>
        <position position="1"/>
    </location>
</feature>
<feature type="compositionally biased region" description="Basic and acidic residues" evidence="1">
    <location>
        <begin position="292"/>
        <end position="301"/>
    </location>
</feature>
<feature type="compositionally biased region" description="Basic residues" evidence="1">
    <location>
        <begin position="451"/>
        <end position="496"/>
    </location>
</feature>
<evidence type="ECO:0000313" key="2">
    <source>
        <dbReference type="EMBL" id="CAA9248898.1"/>
    </source>
</evidence>
<feature type="compositionally biased region" description="Basic residues" evidence="1">
    <location>
        <begin position="321"/>
        <end position="337"/>
    </location>
</feature>